<dbReference type="PANTHER" id="PTHR33395">
    <property type="entry name" value="TRANSCRIPTASE, PUTATIVE-RELATED-RELATED"/>
    <property type="match status" value="1"/>
</dbReference>
<name>A0A016VE92_9BILA</name>
<dbReference type="Gene3D" id="3.60.10.10">
    <property type="entry name" value="Endonuclease/exonuclease/phosphatase"/>
    <property type="match status" value="1"/>
</dbReference>
<reference evidence="3" key="1">
    <citation type="journal article" date="2015" name="Nat. Genet.">
        <title>The genome and transcriptome of the zoonotic hookworm Ancylostoma ceylanicum identify infection-specific gene families.</title>
        <authorList>
            <person name="Schwarz E.M."/>
            <person name="Hu Y."/>
            <person name="Antoshechkin I."/>
            <person name="Miller M.M."/>
            <person name="Sternberg P.W."/>
            <person name="Aroian R.V."/>
        </authorList>
    </citation>
    <scope>NUCLEOTIDE SEQUENCE</scope>
    <source>
        <strain evidence="3">HY135</strain>
    </source>
</reference>
<sequence length="256" mass="29416">MVPDVLCFDLLCPAPLSSIRFVLAYRPPNTNRGEDDRLIDFLYDVCTVQLKTIVLGDFNVEIDTPRHSNKLPNSCSERFSTAFSSSNLIQHVLQPTRGGSILDLVLSTSGLVKSVEILPPFGTSDHNVVHFEVNYHCSNNLFFPLPDFDRVNYKDLRNSFRNLDWMKIFENYSNTSELYYRFCLVVYSKLAQHVPFRMKKSSVLNYPRHIKNLIHQRDRMFHTSAQSSGMTLYKKKFVVILTIISENPKPIVNGAC</sequence>
<dbReference type="SUPFAM" id="SSF56219">
    <property type="entry name" value="DNase I-like"/>
    <property type="match status" value="1"/>
</dbReference>
<organism evidence="2 3">
    <name type="scientific">Ancylostoma ceylanicum</name>
    <dbReference type="NCBI Taxonomy" id="53326"/>
    <lineage>
        <taxon>Eukaryota</taxon>
        <taxon>Metazoa</taxon>
        <taxon>Ecdysozoa</taxon>
        <taxon>Nematoda</taxon>
        <taxon>Chromadorea</taxon>
        <taxon>Rhabditida</taxon>
        <taxon>Rhabditina</taxon>
        <taxon>Rhabditomorpha</taxon>
        <taxon>Strongyloidea</taxon>
        <taxon>Ancylostomatidae</taxon>
        <taxon>Ancylostomatinae</taxon>
        <taxon>Ancylostoma</taxon>
    </lineage>
</organism>
<dbReference type="AlphaFoldDB" id="A0A016VE92"/>
<dbReference type="GO" id="GO:0007508">
    <property type="term" value="P:larval heart development"/>
    <property type="evidence" value="ECO:0007669"/>
    <property type="project" value="TreeGrafter"/>
</dbReference>
<dbReference type="InterPro" id="IPR036691">
    <property type="entry name" value="Endo/exonu/phosph_ase_sf"/>
</dbReference>
<evidence type="ECO:0000313" key="2">
    <source>
        <dbReference type="EMBL" id="EYC25362.1"/>
    </source>
</evidence>
<dbReference type="Proteomes" id="UP000024635">
    <property type="component" value="Unassembled WGS sequence"/>
</dbReference>
<dbReference type="Pfam" id="PF14529">
    <property type="entry name" value="Exo_endo_phos_2"/>
    <property type="match status" value="1"/>
</dbReference>
<keyword evidence="3" id="KW-1185">Reference proteome</keyword>
<dbReference type="PANTHER" id="PTHR33395:SF21">
    <property type="entry name" value="PERICARDIN"/>
    <property type="match status" value="1"/>
</dbReference>
<evidence type="ECO:0000259" key="1">
    <source>
        <dbReference type="Pfam" id="PF14529"/>
    </source>
</evidence>
<dbReference type="GO" id="GO:0031012">
    <property type="term" value="C:extracellular matrix"/>
    <property type="evidence" value="ECO:0007669"/>
    <property type="project" value="TreeGrafter"/>
</dbReference>
<dbReference type="EMBL" id="JARK01001348">
    <property type="protein sequence ID" value="EYC25362.1"/>
    <property type="molecule type" value="Genomic_DNA"/>
</dbReference>
<dbReference type="GO" id="GO:0003824">
    <property type="term" value="F:catalytic activity"/>
    <property type="evidence" value="ECO:0007669"/>
    <property type="project" value="InterPro"/>
</dbReference>
<gene>
    <name evidence="2" type="primary">Acey_s0012.g1843</name>
    <name evidence="2" type="ORF">Y032_0012g1843</name>
</gene>
<comment type="caution">
    <text evidence="2">The sequence shown here is derived from an EMBL/GenBank/DDBJ whole genome shotgun (WGS) entry which is preliminary data.</text>
</comment>
<accession>A0A016VE92</accession>
<dbReference type="GO" id="GO:0061343">
    <property type="term" value="P:cell adhesion involved in heart morphogenesis"/>
    <property type="evidence" value="ECO:0007669"/>
    <property type="project" value="TreeGrafter"/>
</dbReference>
<proteinExistence type="predicted"/>
<protein>
    <recommendedName>
        <fullName evidence="1">Endonuclease/exonuclease/phosphatase domain-containing protein</fullName>
    </recommendedName>
</protein>
<dbReference type="InterPro" id="IPR005135">
    <property type="entry name" value="Endo/exonuclease/phosphatase"/>
</dbReference>
<evidence type="ECO:0000313" key="3">
    <source>
        <dbReference type="Proteomes" id="UP000024635"/>
    </source>
</evidence>
<dbReference type="OrthoDB" id="6152956at2759"/>
<feature type="domain" description="Endonuclease/exonuclease/phosphatase" evidence="1">
    <location>
        <begin position="19"/>
        <end position="129"/>
    </location>
</feature>